<gene>
    <name evidence="2" type="ORF">C8D93_10188</name>
</gene>
<organism evidence="2 3">
    <name type="scientific">Sinimarinibacterium flocculans</name>
    <dbReference type="NCBI Taxonomy" id="985250"/>
    <lineage>
        <taxon>Bacteria</taxon>
        <taxon>Pseudomonadati</taxon>
        <taxon>Pseudomonadota</taxon>
        <taxon>Gammaproteobacteria</taxon>
        <taxon>Nevskiales</taxon>
        <taxon>Nevskiaceae</taxon>
        <taxon>Sinimarinibacterium</taxon>
    </lineage>
</organism>
<dbReference type="InterPro" id="IPR009883">
    <property type="entry name" value="YgfX"/>
</dbReference>
<proteinExistence type="predicted"/>
<sequence>MTSRPPSTATSLSSSAPTIELRLQPSQRLLRLALLLHGACLILLVLAEPPTAAMLVLAGGIAASWLWVRRHPSLGFGPRAIVRLLLHGDGRWTLQRVAGRPFDAELQGGAIVRGSLLVLRFRSADGRTHTRALAGDEAAAEMLRRLRARLNSDAGDGDPSR</sequence>
<evidence type="ECO:0000256" key="1">
    <source>
        <dbReference type="SAM" id="Phobius"/>
    </source>
</evidence>
<keyword evidence="1" id="KW-1133">Transmembrane helix</keyword>
<dbReference type="EMBL" id="QICN01000001">
    <property type="protein sequence ID" value="PXV71050.1"/>
    <property type="molecule type" value="Genomic_DNA"/>
</dbReference>
<keyword evidence="1" id="KW-0472">Membrane</keyword>
<dbReference type="Proteomes" id="UP000248330">
    <property type="component" value="Unassembled WGS sequence"/>
</dbReference>
<comment type="caution">
    <text evidence="2">The sequence shown here is derived from an EMBL/GenBank/DDBJ whole genome shotgun (WGS) entry which is preliminary data.</text>
</comment>
<evidence type="ECO:0000313" key="3">
    <source>
        <dbReference type="Proteomes" id="UP000248330"/>
    </source>
</evidence>
<accession>A0A318EGI2</accession>
<protein>
    <recommendedName>
        <fullName evidence="4">Toxin CptA</fullName>
    </recommendedName>
</protein>
<dbReference type="Pfam" id="PF07254">
    <property type="entry name" value="Cpta_toxin"/>
    <property type="match status" value="1"/>
</dbReference>
<feature type="transmembrane region" description="Helical" evidence="1">
    <location>
        <begin position="52"/>
        <end position="68"/>
    </location>
</feature>
<feature type="transmembrane region" description="Helical" evidence="1">
    <location>
        <begin position="29"/>
        <end position="46"/>
    </location>
</feature>
<keyword evidence="1" id="KW-0812">Transmembrane</keyword>
<keyword evidence="3" id="KW-1185">Reference proteome</keyword>
<dbReference type="AlphaFoldDB" id="A0A318EGI2"/>
<reference evidence="2 3" key="1">
    <citation type="submission" date="2018-04" db="EMBL/GenBank/DDBJ databases">
        <title>Genomic Encyclopedia of Type Strains, Phase IV (KMG-IV): sequencing the most valuable type-strain genomes for metagenomic binning, comparative biology and taxonomic classification.</title>
        <authorList>
            <person name="Goeker M."/>
        </authorList>
    </citation>
    <scope>NUCLEOTIDE SEQUENCE [LARGE SCALE GENOMIC DNA]</scope>
    <source>
        <strain evidence="2 3">DSM 104150</strain>
    </source>
</reference>
<evidence type="ECO:0008006" key="4">
    <source>
        <dbReference type="Google" id="ProtNLM"/>
    </source>
</evidence>
<evidence type="ECO:0000313" key="2">
    <source>
        <dbReference type="EMBL" id="PXV71050.1"/>
    </source>
</evidence>
<name>A0A318EGI2_9GAMM</name>